<gene>
    <name evidence="1" type="ORF">ENR47_07500</name>
</gene>
<dbReference type="PANTHER" id="PTHR34129">
    <property type="entry name" value="BLR1139 PROTEIN"/>
    <property type="match status" value="1"/>
</dbReference>
<organism evidence="1">
    <name type="scientific">Oscillatoriales cyanobacterium SpSt-402</name>
    <dbReference type="NCBI Taxonomy" id="2282168"/>
    <lineage>
        <taxon>Bacteria</taxon>
        <taxon>Bacillati</taxon>
        <taxon>Cyanobacteriota</taxon>
        <taxon>Cyanophyceae</taxon>
        <taxon>Oscillatoriophycideae</taxon>
        <taxon>Oscillatoriales</taxon>
    </lineage>
</organism>
<dbReference type="AlphaFoldDB" id="A0A832H4D7"/>
<dbReference type="SUPFAM" id="SSF56399">
    <property type="entry name" value="ADP-ribosylation"/>
    <property type="match status" value="1"/>
</dbReference>
<dbReference type="EMBL" id="DSRD01000482">
    <property type="protein sequence ID" value="HGW94112.1"/>
    <property type="molecule type" value="Genomic_DNA"/>
</dbReference>
<proteinExistence type="predicted"/>
<accession>A0A832H4D7</accession>
<reference evidence="1" key="1">
    <citation type="journal article" date="2020" name="mSystems">
        <title>Genome- and Community-Level Interaction Insights into Carbon Utilization and Element Cycling Functions of Hydrothermarchaeota in Hydrothermal Sediment.</title>
        <authorList>
            <person name="Zhou Z."/>
            <person name="Liu Y."/>
            <person name="Xu W."/>
            <person name="Pan J."/>
            <person name="Luo Z.H."/>
            <person name="Li M."/>
        </authorList>
    </citation>
    <scope>NUCLEOTIDE SEQUENCE [LARGE SCALE GENOMIC DNA]</scope>
    <source>
        <strain evidence="1">SpSt-402</strain>
    </source>
</reference>
<sequence>MNLVFHITPRSHWQHAQQIGAYQAASLDSEGFIHCSTADQVIWVANSFYQGQSGLVLLCISTDQLQSELRFDSIETGAQFPHIYGALNLDAVIQVLEFEPNANGLFELPTTIA</sequence>
<dbReference type="Gene3D" id="3.20.170.20">
    <property type="entry name" value="Protein of unknown function DUF952"/>
    <property type="match status" value="1"/>
</dbReference>
<dbReference type="PANTHER" id="PTHR34129:SF1">
    <property type="entry name" value="DUF952 DOMAIN-CONTAINING PROTEIN"/>
    <property type="match status" value="1"/>
</dbReference>
<dbReference type="Pfam" id="PF06108">
    <property type="entry name" value="DUF952"/>
    <property type="match status" value="1"/>
</dbReference>
<evidence type="ECO:0000313" key="1">
    <source>
        <dbReference type="EMBL" id="HGW94112.1"/>
    </source>
</evidence>
<name>A0A832H4D7_9CYAN</name>
<comment type="caution">
    <text evidence="1">The sequence shown here is derived from an EMBL/GenBank/DDBJ whole genome shotgun (WGS) entry which is preliminary data.</text>
</comment>
<protein>
    <submittedName>
        <fullName evidence="1">DUF952 domain-containing protein</fullName>
    </submittedName>
</protein>
<dbReference type="InterPro" id="IPR009297">
    <property type="entry name" value="DUF952"/>
</dbReference>